<dbReference type="STRING" id="411473.RUMCAL_00696"/>
<reference evidence="1 2" key="1">
    <citation type="submission" date="2013-07" db="EMBL/GenBank/DDBJ databases">
        <authorList>
            <person name="Weinstock G."/>
            <person name="Sodergren E."/>
            <person name="Wylie T."/>
            <person name="Fulton L."/>
            <person name="Fulton R."/>
            <person name="Fronick C."/>
            <person name="O'Laughlin M."/>
            <person name="Godfrey J."/>
            <person name="Miner T."/>
            <person name="Herter B."/>
            <person name="Appelbaum E."/>
            <person name="Cordes M."/>
            <person name="Lek S."/>
            <person name="Wollam A."/>
            <person name="Pepin K.H."/>
            <person name="Palsikar V.B."/>
            <person name="Mitreva M."/>
            <person name="Wilson R.K."/>
        </authorList>
    </citation>
    <scope>NUCLEOTIDE SEQUENCE [LARGE SCALE GENOMIC DNA]</scope>
    <source>
        <strain evidence="1 2">ATCC 27760</strain>
    </source>
</reference>
<keyword evidence="2" id="KW-1185">Reference proteome</keyword>
<dbReference type="AlphaFoldDB" id="U2M5A1"/>
<dbReference type="HOGENOM" id="CLU_2702558_0_0_9"/>
<evidence type="ECO:0000313" key="2">
    <source>
        <dbReference type="Proteomes" id="UP000016662"/>
    </source>
</evidence>
<gene>
    <name evidence="1" type="ORF">RUMCAL_00696</name>
</gene>
<evidence type="ECO:0000313" key="1">
    <source>
        <dbReference type="EMBL" id="ERJ96914.1"/>
    </source>
</evidence>
<name>U2M5A1_9FIRM</name>
<dbReference type="Proteomes" id="UP000016662">
    <property type="component" value="Unassembled WGS sequence"/>
</dbReference>
<organism evidence="1 2">
    <name type="scientific">Ruminococcus callidus ATCC 27760</name>
    <dbReference type="NCBI Taxonomy" id="411473"/>
    <lineage>
        <taxon>Bacteria</taxon>
        <taxon>Bacillati</taxon>
        <taxon>Bacillota</taxon>
        <taxon>Clostridia</taxon>
        <taxon>Eubacteriales</taxon>
        <taxon>Oscillospiraceae</taxon>
        <taxon>Ruminococcus</taxon>
    </lineage>
</organism>
<accession>U2M5A1</accession>
<dbReference type="EMBL" id="AWVF01000089">
    <property type="protein sequence ID" value="ERJ96914.1"/>
    <property type="molecule type" value="Genomic_DNA"/>
</dbReference>
<proteinExistence type="predicted"/>
<sequence>MKFLGRTTKKSGNSVRVLMLILSKFQKKLDFPLVLWYDRNNALQAETFSCRKTAEKAGTFPVERNEHGEKAIL</sequence>
<comment type="caution">
    <text evidence="1">The sequence shown here is derived from an EMBL/GenBank/DDBJ whole genome shotgun (WGS) entry which is preliminary data.</text>
</comment>
<protein>
    <submittedName>
        <fullName evidence="1">Uncharacterized protein</fullName>
    </submittedName>
</protein>